<gene>
    <name evidence="2" type="ORF">M9458_051767</name>
</gene>
<proteinExistence type="predicted"/>
<reference evidence="2 3" key="1">
    <citation type="submission" date="2024-05" db="EMBL/GenBank/DDBJ databases">
        <title>Genome sequencing and assembly of Indian major carp, Cirrhinus mrigala (Hamilton, 1822).</title>
        <authorList>
            <person name="Mohindra V."/>
            <person name="Chowdhury L.M."/>
            <person name="Lal K."/>
            <person name="Jena J.K."/>
        </authorList>
    </citation>
    <scope>NUCLEOTIDE SEQUENCE [LARGE SCALE GENOMIC DNA]</scope>
    <source>
        <strain evidence="2">CM1030</strain>
        <tissue evidence="2">Blood</tissue>
    </source>
</reference>
<name>A0ABD0MUN7_CIRMR</name>
<feature type="region of interest" description="Disordered" evidence="1">
    <location>
        <begin position="1"/>
        <end position="115"/>
    </location>
</feature>
<feature type="compositionally biased region" description="Basic and acidic residues" evidence="1">
    <location>
        <begin position="62"/>
        <end position="86"/>
    </location>
</feature>
<dbReference type="AlphaFoldDB" id="A0ABD0MUN7"/>
<dbReference type="EMBL" id="JAMKFB020000159">
    <property type="protein sequence ID" value="KAL0152938.1"/>
    <property type="molecule type" value="Genomic_DNA"/>
</dbReference>
<dbReference type="Proteomes" id="UP001529510">
    <property type="component" value="Unassembled WGS sequence"/>
</dbReference>
<protein>
    <submittedName>
        <fullName evidence="2">Uncharacterized protein</fullName>
    </submittedName>
</protein>
<sequence length="115" mass="12667">MSVFEEREEEKPACEMSVYEEKEQDTPLDTQRAASPGFSCVSMKNNDSMFLPPDLSDGPTVEEEKPACEMSVCEEKEQDTPVDTRRAASPGFSCVSMKSNNSMHQPPDLSDGPAV</sequence>
<organism evidence="2 3">
    <name type="scientific">Cirrhinus mrigala</name>
    <name type="common">Mrigala</name>
    <dbReference type="NCBI Taxonomy" id="683832"/>
    <lineage>
        <taxon>Eukaryota</taxon>
        <taxon>Metazoa</taxon>
        <taxon>Chordata</taxon>
        <taxon>Craniata</taxon>
        <taxon>Vertebrata</taxon>
        <taxon>Euteleostomi</taxon>
        <taxon>Actinopterygii</taxon>
        <taxon>Neopterygii</taxon>
        <taxon>Teleostei</taxon>
        <taxon>Ostariophysi</taxon>
        <taxon>Cypriniformes</taxon>
        <taxon>Cyprinidae</taxon>
        <taxon>Labeoninae</taxon>
        <taxon>Labeonini</taxon>
        <taxon>Cirrhinus</taxon>
    </lineage>
</organism>
<accession>A0ABD0MUN7</accession>
<feature type="compositionally biased region" description="Basic and acidic residues" evidence="1">
    <location>
        <begin position="9"/>
        <end position="25"/>
    </location>
</feature>
<evidence type="ECO:0000256" key="1">
    <source>
        <dbReference type="SAM" id="MobiDB-lite"/>
    </source>
</evidence>
<evidence type="ECO:0000313" key="3">
    <source>
        <dbReference type="Proteomes" id="UP001529510"/>
    </source>
</evidence>
<comment type="caution">
    <text evidence="2">The sequence shown here is derived from an EMBL/GenBank/DDBJ whole genome shotgun (WGS) entry which is preliminary data.</text>
</comment>
<keyword evidence="3" id="KW-1185">Reference proteome</keyword>
<evidence type="ECO:0000313" key="2">
    <source>
        <dbReference type="EMBL" id="KAL0152938.1"/>
    </source>
</evidence>